<reference evidence="11" key="1">
    <citation type="journal article" date="2019" name="Int. J. Syst. Evol. Microbiol.">
        <title>The Global Catalogue of Microorganisms (GCM) 10K type strain sequencing project: providing services to taxonomists for standard genome sequencing and annotation.</title>
        <authorList>
            <consortium name="The Broad Institute Genomics Platform"/>
            <consortium name="The Broad Institute Genome Sequencing Center for Infectious Disease"/>
            <person name="Wu L."/>
            <person name="Ma J."/>
        </authorList>
    </citation>
    <scope>NUCLEOTIDE SEQUENCE [LARGE SCALE GENOMIC DNA]</scope>
    <source>
        <strain evidence="11">CECT 7297</strain>
    </source>
</reference>
<evidence type="ECO:0000259" key="9">
    <source>
        <dbReference type="PROSITE" id="PS50887"/>
    </source>
</evidence>
<dbReference type="CDD" id="cd01949">
    <property type="entry name" value="GGDEF"/>
    <property type="match status" value="1"/>
</dbReference>
<evidence type="ECO:0000259" key="7">
    <source>
        <dbReference type="PROSITE" id="PS50839"/>
    </source>
</evidence>
<dbReference type="SUPFAM" id="SSF141868">
    <property type="entry name" value="EAL domain-like"/>
    <property type="match status" value="1"/>
</dbReference>
<keyword evidence="11" id="KW-1185">Reference proteome</keyword>
<organism evidence="10 11">
    <name type="scientific">Marinobacter lacisalsi</name>
    <dbReference type="NCBI Taxonomy" id="475979"/>
    <lineage>
        <taxon>Bacteria</taxon>
        <taxon>Pseudomonadati</taxon>
        <taxon>Pseudomonadota</taxon>
        <taxon>Gammaproteobacteria</taxon>
        <taxon>Pseudomonadales</taxon>
        <taxon>Marinobacteraceae</taxon>
        <taxon>Marinobacter</taxon>
    </lineage>
</organism>
<keyword evidence="4 6" id="KW-0472">Membrane</keyword>
<dbReference type="InterPro" id="IPR000160">
    <property type="entry name" value="GGDEF_dom"/>
</dbReference>
<dbReference type="InterPro" id="IPR052155">
    <property type="entry name" value="Biofilm_reg_signaling"/>
</dbReference>
<dbReference type="InterPro" id="IPR029787">
    <property type="entry name" value="Nucleotide_cyclase"/>
</dbReference>
<keyword evidence="3 6" id="KW-1133">Transmembrane helix</keyword>
<dbReference type="Pfam" id="PF03924">
    <property type="entry name" value="CHASE"/>
    <property type="match status" value="1"/>
</dbReference>
<dbReference type="PROSITE" id="PS50883">
    <property type="entry name" value="EAL"/>
    <property type="match status" value="1"/>
</dbReference>
<feature type="transmembrane region" description="Helical" evidence="6">
    <location>
        <begin position="261"/>
        <end position="287"/>
    </location>
</feature>
<evidence type="ECO:0000256" key="3">
    <source>
        <dbReference type="ARBA" id="ARBA00022989"/>
    </source>
</evidence>
<dbReference type="PANTHER" id="PTHR44757">
    <property type="entry name" value="DIGUANYLATE CYCLASE DGCP"/>
    <property type="match status" value="1"/>
</dbReference>
<feature type="domain" description="CHASE" evidence="7">
    <location>
        <begin position="112"/>
        <end position="197"/>
    </location>
</feature>
<keyword evidence="5" id="KW-0175">Coiled coil</keyword>
<comment type="caution">
    <text evidence="10">The sequence shown here is derived from an EMBL/GenBank/DDBJ whole genome shotgun (WGS) entry which is preliminary data.</text>
</comment>
<dbReference type="EMBL" id="JBHSDI010000001">
    <property type="protein sequence ID" value="MFC4257977.1"/>
    <property type="molecule type" value="Genomic_DNA"/>
</dbReference>
<evidence type="ECO:0000259" key="8">
    <source>
        <dbReference type="PROSITE" id="PS50883"/>
    </source>
</evidence>
<gene>
    <name evidence="10" type="ORF">ACFOZ5_02900</name>
</gene>
<dbReference type="Gene3D" id="3.30.70.270">
    <property type="match status" value="1"/>
</dbReference>
<dbReference type="InterPro" id="IPR043128">
    <property type="entry name" value="Rev_trsase/Diguanyl_cyclase"/>
</dbReference>
<evidence type="ECO:0000256" key="1">
    <source>
        <dbReference type="ARBA" id="ARBA00004370"/>
    </source>
</evidence>
<feature type="domain" description="GGDEF" evidence="9">
    <location>
        <begin position="348"/>
        <end position="481"/>
    </location>
</feature>
<evidence type="ECO:0000256" key="6">
    <source>
        <dbReference type="SAM" id="Phobius"/>
    </source>
</evidence>
<dbReference type="PROSITE" id="PS50887">
    <property type="entry name" value="GGDEF"/>
    <property type="match status" value="1"/>
</dbReference>
<dbReference type="InterPro" id="IPR035919">
    <property type="entry name" value="EAL_sf"/>
</dbReference>
<protein>
    <submittedName>
        <fullName evidence="10">Bifunctional diguanylate cyclase/phosphodiesterase</fullName>
    </submittedName>
</protein>
<dbReference type="InterPro" id="IPR042240">
    <property type="entry name" value="CHASE_sf"/>
</dbReference>
<keyword evidence="2 6" id="KW-0812">Transmembrane</keyword>
<accession>A0ABV8QDC0</accession>
<dbReference type="SMART" id="SM00052">
    <property type="entry name" value="EAL"/>
    <property type="match status" value="1"/>
</dbReference>
<evidence type="ECO:0000256" key="2">
    <source>
        <dbReference type="ARBA" id="ARBA00022692"/>
    </source>
</evidence>
<dbReference type="NCBIfam" id="TIGR00254">
    <property type="entry name" value="GGDEF"/>
    <property type="match status" value="1"/>
</dbReference>
<dbReference type="SMART" id="SM01079">
    <property type="entry name" value="CHASE"/>
    <property type="match status" value="1"/>
</dbReference>
<dbReference type="CDD" id="cd01948">
    <property type="entry name" value="EAL"/>
    <property type="match status" value="1"/>
</dbReference>
<comment type="subcellular location">
    <subcellularLocation>
        <location evidence="1">Membrane</location>
    </subcellularLocation>
</comment>
<feature type="domain" description="EAL" evidence="8">
    <location>
        <begin position="490"/>
        <end position="744"/>
    </location>
</feature>
<proteinExistence type="predicted"/>
<dbReference type="InterPro" id="IPR006189">
    <property type="entry name" value="CHASE_dom"/>
</dbReference>
<sequence>MRQKRPLSVILVRQLMKPAFPAAIMLTFLVIATGLKLGLDSEEDAQVRQTLASETESLARQLEKDFLNHVIALRRMAARLALQPDMPEAIWQEDARNYLQDFQTFQAIEWIDRDFIIRWVEPLEGNRGAQGFNVAFSDERRAALIQARQTGNPDISGVIQLTQGGAGLVVYAPVGSGAANKGFIAGVFRMEKLSDALILPHIHGNFSLELLEDGEVAFSLPARTATNNSFSYTAQANLPSVQWSLRVTPTNTWVERYRSNWPWATFLSMLALGLLVSFTALLVQVVLKRKQDLLKTRQDLEDEINQRVAIQQDLARLESTDILTGLANRRFFMEDLEHTLLQADRQMRQVGLIMLDLDRFQMLNDSLGHQFGDELLIKVSERLDQLSDERVMVGYAGGDEFMVCQQHVEDIDDVIHLLGQIKACFSKPFEIDNEKHNVTATMGVAVFPQSGMDADILLRNADIALYRAKEQGRNSYQFYTEGMQEREVRRLELDTDLSEALARNQFELYFQPQLDLVTSRAGSVEALIRWNHPQRGLVPPIEFIPLAEESGRITEIGRWVIRAACQQLRLWRGTPLEHLRIAINLSGRELGEADLPDYLARCFEEYSVEPHQLEIELTEESFIANVEHNHEQMRRISQLGVHLAIDDFGVGYSSLGYLRDFTVDLLKIDRSFITDVTERHDDAVITRAVINLAHNLGIRVVAEGVETEEQLLFLKQHNCDMAQGYYMSRPVPAADLPGVIARGLLSVSLQ</sequence>
<dbReference type="Pfam" id="PF00990">
    <property type="entry name" value="GGDEF"/>
    <property type="match status" value="1"/>
</dbReference>
<dbReference type="Gene3D" id="3.20.20.450">
    <property type="entry name" value="EAL domain"/>
    <property type="match status" value="1"/>
</dbReference>
<dbReference type="Pfam" id="PF00563">
    <property type="entry name" value="EAL"/>
    <property type="match status" value="1"/>
</dbReference>
<evidence type="ECO:0000256" key="4">
    <source>
        <dbReference type="ARBA" id="ARBA00023136"/>
    </source>
</evidence>
<dbReference type="PROSITE" id="PS50839">
    <property type="entry name" value="CHASE"/>
    <property type="match status" value="1"/>
</dbReference>
<feature type="transmembrane region" description="Helical" evidence="6">
    <location>
        <begin position="20"/>
        <end position="39"/>
    </location>
</feature>
<dbReference type="PANTHER" id="PTHR44757:SF2">
    <property type="entry name" value="BIOFILM ARCHITECTURE MAINTENANCE PROTEIN MBAA"/>
    <property type="match status" value="1"/>
</dbReference>
<name>A0ABV8QDC0_9GAMM</name>
<evidence type="ECO:0000256" key="5">
    <source>
        <dbReference type="SAM" id="Coils"/>
    </source>
</evidence>
<dbReference type="SMART" id="SM00267">
    <property type="entry name" value="GGDEF"/>
    <property type="match status" value="1"/>
</dbReference>
<dbReference type="RefSeq" id="WP_379885312.1">
    <property type="nucleotide sequence ID" value="NZ_JBHSDI010000001.1"/>
</dbReference>
<dbReference type="Proteomes" id="UP001595798">
    <property type="component" value="Unassembled WGS sequence"/>
</dbReference>
<evidence type="ECO:0000313" key="11">
    <source>
        <dbReference type="Proteomes" id="UP001595798"/>
    </source>
</evidence>
<evidence type="ECO:0000313" key="10">
    <source>
        <dbReference type="EMBL" id="MFC4257977.1"/>
    </source>
</evidence>
<feature type="coiled-coil region" evidence="5">
    <location>
        <begin position="283"/>
        <end position="320"/>
    </location>
</feature>
<dbReference type="Gene3D" id="3.30.450.350">
    <property type="entry name" value="CHASE domain"/>
    <property type="match status" value="1"/>
</dbReference>
<dbReference type="SUPFAM" id="SSF55073">
    <property type="entry name" value="Nucleotide cyclase"/>
    <property type="match status" value="1"/>
</dbReference>
<dbReference type="InterPro" id="IPR001633">
    <property type="entry name" value="EAL_dom"/>
</dbReference>